<gene>
    <name evidence="2" type="ORF">M3I01_011020</name>
</gene>
<keyword evidence="3" id="KW-1185">Reference proteome</keyword>
<dbReference type="EMBL" id="JAMZEG020000002">
    <property type="protein sequence ID" value="MDE8603442.1"/>
    <property type="molecule type" value="Genomic_DNA"/>
</dbReference>
<evidence type="ECO:0000313" key="2">
    <source>
        <dbReference type="EMBL" id="MDE8603442.1"/>
    </source>
</evidence>
<accession>A0ABT5WF54</accession>
<dbReference type="Pfam" id="PF10604">
    <property type="entry name" value="Polyketide_cyc2"/>
    <property type="match status" value="1"/>
</dbReference>
<keyword evidence="1" id="KW-0812">Transmembrane</keyword>
<evidence type="ECO:0000256" key="1">
    <source>
        <dbReference type="SAM" id="Phobius"/>
    </source>
</evidence>
<dbReference type="RefSeq" id="WP_255895924.1">
    <property type="nucleotide sequence ID" value="NZ_JAMZEG020000002.1"/>
</dbReference>
<dbReference type="InterPro" id="IPR023393">
    <property type="entry name" value="START-like_dom_sf"/>
</dbReference>
<evidence type="ECO:0000313" key="3">
    <source>
        <dbReference type="Proteomes" id="UP001139522"/>
    </source>
</evidence>
<dbReference type="SUPFAM" id="SSF55961">
    <property type="entry name" value="Bet v1-like"/>
    <property type="match status" value="1"/>
</dbReference>
<dbReference type="InterPro" id="IPR019587">
    <property type="entry name" value="Polyketide_cyclase/dehydratase"/>
</dbReference>
<sequence>MKNTSHPAALYKLRKVTRILALIILLLVIGGFFMPTDYRVERSVLIDAPRDEIYNDLFHGDSLPNWMFIQKGKVDPFEGALEEGDSVALSYDEVPEQGVLSVIELSEKRIRFDVRPKPKVNIVHNVITLQSSNESTLVTWTIEGNLSAGLLSPYLAMFANNIAGNNFERSLQNLKEQVELQR</sequence>
<comment type="caution">
    <text evidence="2">The sequence shown here is derived from an EMBL/GenBank/DDBJ whole genome shotgun (WGS) entry which is preliminary data.</text>
</comment>
<dbReference type="Proteomes" id="UP001139522">
    <property type="component" value="Unassembled WGS sequence"/>
</dbReference>
<reference evidence="2" key="1">
    <citation type="submission" date="2023-01" db="EMBL/GenBank/DDBJ databases">
        <title>Psychroserpens sp. MSW6 and Marinomonas sp. RSW2, isolated from seawater.</title>
        <authorList>
            <person name="Kristyanto S."/>
            <person name="Jung J."/>
            <person name="Kim J.M."/>
            <person name="Jeon C.O."/>
        </authorList>
    </citation>
    <scope>NUCLEOTIDE SEQUENCE</scope>
    <source>
        <strain evidence="2">RSW2</strain>
    </source>
</reference>
<feature type="transmembrane region" description="Helical" evidence="1">
    <location>
        <begin position="16"/>
        <end position="34"/>
    </location>
</feature>
<organism evidence="2 3">
    <name type="scientific">Marinomonas maritima</name>
    <dbReference type="NCBI Taxonomy" id="2940935"/>
    <lineage>
        <taxon>Bacteria</taxon>
        <taxon>Pseudomonadati</taxon>
        <taxon>Pseudomonadota</taxon>
        <taxon>Gammaproteobacteria</taxon>
        <taxon>Oceanospirillales</taxon>
        <taxon>Oceanospirillaceae</taxon>
        <taxon>Marinomonas</taxon>
    </lineage>
</organism>
<protein>
    <submittedName>
        <fullName evidence="2">Polyketide cyclase</fullName>
    </submittedName>
</protein>
<proteinExistence type="predicted"/>
<dbReference type="Gene3D" id="3.30.530.20">
    <property type="match status" value="1"/>
</dbReference>
<name>A0ABT5WF54_9GAMM</name>
<keyword evidence="1" id="KW-1133">Transmembrane helix</keyword>
<keyword evidence="1" id="KW-0472">Membrane</keyword>